<accession>A0A1Y2HS29</accession>
<feature type="region of interest" description="Disordered" evidence="3">
    <location>
        <begin position="463"/>
        <end position="483"/>
    </location>
</feature>
<dbReference type="CDD" id="cd14688">
    <property type="entry name" value="bZIP_YAP"/>
    <property type="match status" value="1"/>
</dbReference>
<dbReference type="GO" id="GO:0000976">
    <property type="term" value="F:transcription cis-regulatory region binding"/>
    <property type="evidence" value="ECO:0007669"/>
    <property type="project" value="InterPro"/>
</dbReference>
<keyword evidence="2" id="KW-0539">Nucleus</keyword>
<keyword evidence="6" id="KW-1185">Reference proteome</keyword>
<dbReference type="GO" id="GO:0001228">
    <property type="term" value="F:DNA-binding transcription activator activity, RNA polymerase II-specific"/>
    <property type="evidence" value="ECO:0007669"/>
    <property type="project" value="TreeGrafter"/>
</dbReference>
<sequence length="483" mass="51667">MNGQDSNATLLDLFPQELLPWGSANTAGHTHGLGLGTQTSFSMVSTPNEVGLASPGGLDDQHDDTATAAGSEPTKPAKERKKTARVKDSAVTDTSDRRKEQNRAAQRAFRQRQANRVKELETRVKELEELTKSSDTATLQLENAQLRAMVMKLEAENHMLKGLAFAPSVQSLVPGFAPPSLISPAHGANQLQGLGVSGTPMTGIIDTNKLANIPLPHTLLQQSDDATSRPAQTIATSNTSTPAALQAQSYNPLQSLFPNEVMSTTSFGTNALEDSAMASYLDMARSLGLAPMNPTQSPSITTPSPVQLATVPGFNLAASPAMLSNQSGSSDFLTSMADVNMDLVFNADAFLNFATSSDPVDLPAVDASAQGGSNQEEEGCLNPLTATEVDTVETLRAKQRQRLYAYLQPKPTDSTATTQWKRAVSVYVEEALIGVDELCELMTLNATCSVKRRLILERVQQRHLENQQSSQSPSTSTSVKVEP</sequence>
<evidence type="ECO:0000256" key="2">
    <source>
        <dbReference type="ARBA" id="ARBA00023242"/>
    </source>
</evidence>
<proteinExistence type="predicted"/>
<feature type="compositionally biased region" description="Polar residues" evidence="3">
    <location>
        <begin position="38"/>
        <end position="48"/>
    </location>
</feature>
<feature type="compositionally biased region" description="Basic and acidic residues" evidence="3">
    <location>
        <begin position="85"/>
        <end position="102"/>
    </location>
</feature>
<dbReference type="Proteomes" id="UP000193411">
    <property type="component" value="Unassembled WGS sequence"/>
</dbReference>
<evidence type="ECO:0000256" key="1">
    <source>
        <dbReference type="ARBA" id="ARBA00004123"/>
    </source>
</evidence>
<dbReference type="SMART" id="SM00338">
    <property type="entry name" value="BRLZ"/>
    <property type="match status" value="1"/>
</dbReference>
<feature type="region of interest" description="Disordered" evidence="3">
    <location>
        <begin position="38"/>
        <end position="114"/>
    </location>
</feature>
<dbReference type="PANTHER" id="PTHR40621">
    <property type="entry name" value="TRANSCRIPTION FACTOR KAPC-RELATED"/>
    <property type="match status" value="1"/>
</dbReference>
<feature type="domain" description="BZIP" evidence="4">
    <location>
        <begin position="97"/>
        <end position="112"/>
    </location>
</feature>
<evidence type="ECO:0000259" key="4">
    <source>
        <dbReference type="PROSITE" id="PS00036"/>
    </source>
</evidence>
<dbReference type="PANTHER" id="PTHR40621:SF6">
    <property type="entry name" value="AP-1-LIKE TRANSCRIPTION FACTOR YAP1-RELATED"/>
    <property type="match status" value="1"/>
</dbReference>
<comment type="subcellular location">
    <subcellularLocation>
        <location evidence="1">Nucleus</location>
    </subcellularLocation>
</comment>
<dbReference type="GO" id="GO:0090575">
    <property type="term" value="C:RNA polymerase II transcription regulator complex"/>
    <property type="evidence" value="ECO:0007669"/>
    <property type="project" value="TreeGrafter"/>
</dbReference>
<dbReference type="Gene3D" id="1.20.5.170">
    <property type="match status" value="1"/>
</dbReference>
<dbReference type="EMBL" id="MCFL01000019">
    <property type="protein sequence ID" value="ORZ35932.1"/>
    <property type="molecule type" value="Genomic_DNA"/>
</dbReference>
<dbReference type="InterPro" id="IPR004827">
    <property type="entry name" value="bZIP"/>
</dbReference>
<reference evidence="5 6" key="1">
    <citation type="submission" date="2016-07" db="EMBL/GenBank/DDBJ databases">
        <title>Pervasive Adenine N6-methylation of Active Genes in Fungi.</title>
        <authorList>
            <consortium name="DOE Joint Genome Institute"/>
            <person name="Mondo S.J."/>
            <person name="Dannebaum R.O."/>
            <person name="Kuo R.C."/>
            <person name="Labutti K."/>
            <person name="Haridas S."/>
            <person name="Kuo A."/>
            <person name="Salamov A."/>
            <person name="Ahrendt S.R."/>
            <person name="Lipzen A."/>
            <person name="Sullivan W."/>
            <person name="Andreopoulos W.B."/>
            <person name="Clum A."/>
            <person name="Lindquist E."/>
            <person name="Daum C."/>
            <person name="Ramamoorthy G.K."/>
            <person name="Gryganskyi A."/>
            <person name="Culley D."/>
            <person name="Magnuson J.K."/>
            <person name="James T.Y."/>
            <person name="O'Malley M.A."/>
            <person name="Stajich J.E."/>
            <person name="Spatafora J.W."/>
            <person name="Visel A."/>
            <person name="Grigoriev I.V."/>
        </authorList>
    </citation>
    <scope>NUCLEOTIDE SEQUENCE [LARGE SCALE GENOMIC DNA]</scope>
    <source>
        <strain evidence="5 6">PL171</strain>
    </source>
</reference>
<dbReference type="PROSITE" id="PS00036">
    <property type="entry name" value="BZIP_BASIC"/>
    <property type="match status" value="1"/>
</dbReference>
<dbReference type="SUPFAM" id="SSF57959">
    <property type="entry name" value="Leucine zipper domain"/>
    <property type="match status" value="1"/>
</dbReference>
<evidence type="ECO:0000256" key="3">
    <source>
        <dbReference type="SAM" id="MobiDB-lite"/>
    </source>
</evidence>
<evidence type="ECO:0000313" key="6">
    <source>
        <dbReference type="Proteomes" id="UP000193411"/>
    </source>
</evidence>
<feature type="compositionally biased region" description="Low complexity" evidence="3">
    <location>
        <begin position="467"/>
        <end position="483"/>
    </location>
</feature>
<organism evidence="5 6">
    <name type="scientific">Catenaria anguillulae PL171</name>
    <dbReference type="NCBI Taxonomy" id="765915"/>
    <lineage>
        <taxon>Eukaryota</taxon>
        <taxon>Fungi</taxon>
        <taxon>Fungi incertae sedis</taxon>
        <taxon>Blastocladiomycota</taxon>
        <taxon>Blastocladiomycetes</taxon>
        <taxon>Blastocladiales</taxon>
        <taxon>Catenariaceae</taxon>
        <taxon>Catenaria</taxon>
    </lineage>
</organism>
<comment type="caution">
    <text evidence="5">The sequence shown here is derived from an EMBL/GenBank/DDBJ whole genome shotgun (WGS) entry which is preliminary data.</text>
</comment>
<name>A0A1Y2HS29_9FUNG</name>
<dbReference type="InterPro" id="IPR050936">
    <property type="entry name" value="AP-1-like"/>
</dbReference>
<dbReference type="AlphaFoldDB" id="A0A1Y2HS29"/>
<protein>
    <recommendedName>
        <fullName evidence="4">BZIP domain-containing protein</fullName>
    </recommendedName>
</protein>
<evidence type="ECO:0000313" key="5">
    <source>
        <dbReference type="EMBL" id="ORZ35932.1"/>
    </source>
</evidence>
<dbReference type="OrthoDB" id="2593073at2759"/>
<gene>
    <name evidence="5" type="ORF">BCR44DRAFT_33789</name>
</gene>
<dbReference type="InterPro" id="IPR046347">
    <property type="entry name" value="bZIP_sf"/>
</dbReference>